<sequence>MNTDTRPASYPLRLEPDARAKLEAIAKANGRSLNAQIVLILDGFLQSEGGHNMDNPLEARMFQLEKTMKALKDELLSKI</sequence>
<evidence type="ECO:0000313" key="2">
    <source>
        <dbReference type="EMBL" id="OQW99213.1"/>
    </source>
</evidence>
<dbReference type="Pfam" id="PF03869">
    <property type="entry name" value="Arc"/>
    <property type="match status" value="1"/>
</dbReference>
<feature type="domain" description="Arc-like DNA binding" evidence="1">
    <location>
        <begin position="12"/>
        <end position="49"/>
    </location>
</feature>
<proteinExistence type="predicted"/>
<reference evidence="2 3" key="1">
    <citation type="submission" date="2017-01" db="EMBL/GenBank/DDBJ databases">
        <title>Novel large sulfur bacteria in the metagenomes of groundwater-fed chemosynthetic microbial mats in the Lake Huron basin.</title>
        <authorList>
            <person name="Sharrar A.M."/>
            <person name="Flood B.E."/>
            <person name="Bailey J.V."/>
            <person name="Jones D.S."/>
            <person name="Biddanda B."/>
            <person name="Ruberg S.A."/>
            <person name="Marcus D.N."/>
            <person name="Dick G.J."/>
        </authorList>
    </citation>
    <scope>NUCLEOTIDE SEQUENCE [LARGE SCALE GENOMIC DNA]</scope>
    <source>
        <strain evidence="2">A8</strain>
    </source>
</reference>
<dbReference type="GO" id="GO:0003677">
    <property type="term" value="F:DNA binding"/>
    <property type="evidence" value="ECO:0007669"/>
    <property type="project" value="InterPro"/>
</dbReference>
<dbReference type="InterPro" id="IPR013321">
    <property type="entry name" value="Arc_rbn_hlx_hlx"/>
</dbReference>
<dbReference type="Gene3D" id="1.10.1220.10">
    <property type="entry name" value="Met repressor-like"/>
    <property type="match status" value="1"/>
</dbReference>
<dbReference type="Proteomes" id="UP000192491">
    <property type="component" value="Unassembled WGS sequence"/>
</dbReference>
<accession>A0A1Y1Q8F1</accession>
<dbReference type="GO" id="GO:0006355">
    <property type="term" value="P:regulation of DNA-templated transcription"/>
    <property type="evidence" value="ECO:0007669"/>
    <property type="project" value="InterPro"/>
</dbReference>
<dbReference type="InterPro" id="IPR005569">
    <property type="entry name" value="Arc_DNA-bd_dom"/>
</dbReference>
<evidence type="ECO:0000313" key="3">
    <source>
        <dbReference type="Proteomes" id="UP000192491"/>
    </source>
</evidence>
<dbReference type="AlphaFoldDB" id="A0A1Y1Q8F1"/>
<dbReference type="SUPFAM" id="SSF47598">
    <property type="entry name" value="Ribbon-helix-helix"/>
    <property type="match status" value="1"/>
</dbReference>
<gene>
    <name evidence="2" type="ORF">BWK73_50880</name>
</gene>
<dbReference type="EMBL" id="MTEJ01000708">
    <property type="protein sequence ID" value="OQW99213.1"/>
    <property type="molecule type" value="Genomic_DNA"/>
</dbReference>
<protein>
    <recommendedName>
        <fullName evidence="1">Arc-like DNA binding domain-containing protein</fullName>
    </recommendedName>
</protein>
<comment type="caution">
    <text evidence="2">The sequence shown here is derived from an EMBL/GenBank/DDBJ whole genome shotgun (WGS) entry which is preliminary data.</text>
</comment>
<dbReference type="InterPro" id="IPR010985">
    <property type="entry name" value="Ribbon_hlx_hlx"/>
</dbReference>
<evidence type="ECO:0000259" key="1">
    <source>
        <dbReference type="Pfam" id="PF03869"/>
    </source>
</evidence>
<organism evidence="2 3">
    <name type="scientific">Thiothrix lacustris</name>
    <dbReference type="NCBI Taxonomy" id="525917"/>
    <lineage>
        <taxon>Bacteria</taxon>
        <taxon>Pseudomonadati</taxon>
        <taxon>Pseudomonadota</taxon>
        <taxon>Gammaproteobacteria</taxon>
        <taxon>Thiotrichales</taxon>
        <taxon>Thiotrichaceae</taxon>
        <taxon>Thiothrix</taxon>
    </lineage>
</organism>
<name>A0A1Y1Q8F1_9GAMM</name>